<gene>
    <name evidence="1" type="ORF">FHR33_002814</name>
</gene>
<proteinExistence type="predicted"/>
<evidence type="ECO:0000313" key="1">
    <source>
        <dbReference type="EMBL" id="MBB3726954.1"/>
    </source>
</evidence>
<dbReference type="InterPro" id="IPR015943">
    <property type="entry name" value="WD40/YVTN_repeat-like_dom_sf"/>
</dbReference>
<dbReference type="SUPFAM" id="SSF50998">
    <property type="entry name" value="Quinoprotein alcohol dehydrogenase-like"/>
    <property type="match status" value="1"/>
</dbReference>
<sequence length="120" mass="12442">MAAVVAGGRVILAAGGDEQGFAFWDLESGELVRGAGFDDPYLAAITEVRGEGPPLFVTATQYADEIHVWGLSDEHGGDLICDPLTGHEDAVVALDTAVIGDRVLAVSGGEDATVFQTLAR</sequence>
<dbReference type="InterPro" id="IPR011047">
    <property type="entry name" value="Quinoprotein_ADH-like_sf"/>
</dbReference>
<dbReference type="Gene3D" id="2.130.10.10">
    <property type="entry name" value="YVTN repeat-like/Quinoprotein amine dehydrogenase"/>
    <property type="match status" value="1"/>
</dbReference>
<organism evidence="1 2">
    <name type="scientific">Nonomuraea dietziae</name>
    <dbReference type="NCBI Taxonomy" id="65515"/>
    <lineage>
        <taxon>Bacteria</taxon>
        <taxon>Bacillati</taxon>
        <taxon>Actinomycetota</taxon>
        <taxon>Actinomycetes</taxon>
        <taxon>Streptosporangiales</taxon>
        <taxon>Streptosporangiaceae</taxon>
        <taxon>Nonomuraea</taxon>
    </lineage>
</organism>
<protein>
    <submittedName>
        <fullName evidence="1">Uncharacterized protein</fullName>
    </submittedName>
</protein>
<accession>A0A7W5YR15</accession>
<evidence type="ECO:0000313" key="2">
    <source>
        <dbReference type="Proteomes" id="UP000579945"/>
    </source>
</evidence>
<dbReference type="GeneID" id="95389285"/>
<name>A0A7W5YR15_9ACTN</name>
<comment type="caution">
    <text evidence="1">The sequence shown here is derived from an EMBL/GenBank/DDBJ whole genome shotgun (WGS) entry which is preliminary data.</text>
</comment>
<keyword evidence="2" id="KW-1185">Reference proteome</keyword>
<dbReference type="AlphaFoldDB" id="A0A7W5YR15"/>
<reference evidence="1 2" key="1">
    <citation type="submission" date="2020-08" db="EMBL/GenBank/DDBJ databases">
        <title>Sequencing the genomes of 1000 actinobacteria strains.</title>
        <authorList>
            <person name="Klenk H.-P."/>
        </authorList>
    </citation>
    <scope>NUCLEOTIDE SEQUENCE [LARGE SCALE GENOMIC DNA]</scope>
    <source>
        <strain evidence="1 2">DSM 44320</strain>
    </source>
</reference>
<dbReference type="EMBL" id="JACIBV010000001">
    <property type="protein sequence ID" value="MBB3726954.1"/>
    <property type="molecule type" value="Genomic_DNA"/>
</dbReference>
<dbReference type="Proteomes" id="UP000579945">
    <property type="component" value="Unassembled WGS sequence"/>
</dbReference>
<dbReference type="RefSeq" id="WP_183646889.1">
    <property type="nucleotide sequence ID" value="NZ_JACIBV010000001.1"/>
</dbReference>